<evidence type="ECO:0000313" key="3">
    <source>
        <dbReference type="Proteomes" id="UP000642553"/>
    </source>
</evidence>
<organism evidence="2 3">
    <name type="scientific">Akkermansia massiliensis</name>
    <dbReference type="NCBI Taxonomy" id="2927224"/>
    <lineage>
        <taxon>Bacteria</taxon>
        <taxon>Pseudomonadati</taxon>
        <taxon>Verrucomicrobiota</taxon>
        <taxon>Verrucomicrobiia</taxon>
        <taxon>Verrucomicrobiales</taxon>
        <taxon>Akkermansiaceae</taxon>
        <taxon>Akkermansia</taxon>
    </lineage>
</organism>
<gene>
    <name evidence="2" type="ORF">DMI76_08805</name>
</gene>
<name>A0AAE6TCP7_9BACT</name>
<protein>
    <submittedName>
        <fullName evidence="2">Uncharacterized protein</fullName>
    </submittedName>
</protein>
<dbReference type="AlphaFoldDB" id="A0AAE6TCP7"/>
<reference evidence="2" key="1">
    <citation type="submission" date="2018-05" db="EMBL/GenBank/DDBJ databases">
        <title>Complete genome sequnece of Akkermansia muciniphila EB-AMDK-40.</title>
        <authorList>
            <person name="Nam Y.-D."/>
            <person name="Chung W.-H."/>
            <person name="Park Y.S."/>
            <person name="Kang J."/>
        </authorList>
    </citation>
    <scope>NUCLEOTIDE SEQUENCE</scope>
    <source>
        <strain evidence="2">EB-AMDK-40</strain>
    </source>
</reference>
<sequence>MNHPEERNFRLIQSTHFKKHRKEKALETPLEGRFSRVPDHSSCSRGQAMPHNDPSSLNGSSFLRA</sequence>
<feature type="region of interest" description="Disordered" evidence="1">
    <location>
        <begin position="1"/>
        <end position="65"/>
    </location>
</feature>
<dbReference type="EMBL" id="CP029701">
    <property type="protein sequence ID" value="QHV63456.1"/>
    <property type="molecule type" value="Genomic_DNA"/>
</dbReference>
<accession>A0AAE6TCP7</accession>
<evidence type="ECO:0000256" key="1">
    <source>
        <dbReference type="SAM" id="MobiDB-lite"/>
    </source>
</evidence>
<dbReference type="Proteomes" id="UP000642553">
    <property type="component" value="Chromosome"/>
</dbReference>
<feature type="compositionally biased region" description="Polar residues" evidence="1">
    <location>
        <begin position="53"/>
        <end position="65"/>
    </location>
</feature>
<proteinExistence type="predicted"/>
<evidence type="ECO:0000313" key="2">
    <source>
        <dbReference type="EMBL" id="QHV63456.1"/>
    </source>
</evidence>